<evidence type="ECO:0000259" key="7">
    <source>
        <dbReference type="PROSITE" id="PS51900"/>
    </source>
</evidence>
<evidence type="ECO:0000313" key="9">
    <source>
        <dbReference type="Proteomes" id="UP001165267"/>
    </source>
</evidence>
<dbReference type="InterPro" id="IPR010998">
    <property type="entry name" value="Integrase_recombinase_N"/>
</dbReference>
<dbReference type="PANTHER" id="PTHR30349:SF81">
    <property type="entry name" value="TYROSINE RECOMBINASE XERC"/>
    <property type="match status" value="1"/>
</dbReference>
<dbReference type="EMBL" id="JANKHG010000016">
    <property type="protein sequence ID" value="MCR2746410.1"/>
    <property type="molecule type" value="Genomic_DNA"/>
</dbReference>
<dbReference type="SUPFAM" id="SSF56349">
    <property type="entry name" value="DNA breaking-rejoining enzymes"/>
    <property type="match status" value="1"/>
</dbReference>
<dbReference type="InterPro" id="IPR002104">
    <property type="entry name" value="Integrase_catalytic"/>
</dbReference>
<comment type="caution">
    <text evidence="8">The sequence shown here is derived from an EMBL/GenBank/DDBJ whole genome shotgun (WGS) entry which is preliminary data.</text>
</comment>
<keyword evidence="3 5" id="KW-0238">DNA-binding</keyword>
<dbReference type="Gene3D" id="1.10.443.10">
    <property type="entry name" value="Intergrase catalytic core"/>
    <property type="match status" value="1"/>
</dbReference>
<keyword evidence="1" id="KW-0159">Chromosome partition</keyword>
<protein>
    <submittedName>
        <fullName evidence="8">Tyrosine recombinase XerC</fullName>
    </submittedName>
</protein>
<organism evidence="8 9">
    <name type="scientific">Limnobacter parvus</name>
    <dbReference type="NCBI Taxonomy" id="2939690"/>
    <lineage>
        <taxon>Bacteria</taxon>
        <taxon>Pseudomonadati</taxon>
        <taxon>Pseudomonadota</taxon>
        <taxon>Betaproteobacteria</taxon>
        <taxon>Burkholderiales</taxon>
        <taxon>Burkholderiaceae</taxon>
        <taxon>Limnobacter</taxon>
    </lineage>
</organism>
<keyword evidence="2" id="KW-0229">DNA integration</keyword>
<dbReference type="InterPro" id="IPR050090">
    <property type="entry name" value="Tyrosine_recombinase_XerCD"/>
</dbReference>
<keyword evidence="4" id="KW-0233">DNA recombination</keyword>
<evidence type="ECO:0000256" key="3">
    <source>
        <dbReference type="ARBA" id="ARBA00023125"/>
    </source>
</evidence>
<dbReference type="InterPro" id="IPR004107">
    <property type="entry name" value="Integrase_SAM-like_N"/>
</dbReference>
<evidence type="ECO:0000313" key="8">
    <source>
        <dbReference type="EMBL" id="MCR2746410.1"/>
    </source>
</evidence>
<accession>A0ABT1XGI8</accession>
<dbReference type="RefSeq" id="WP_257511644.1">
    <property type="nucleotide sequence ID" value="NZ_JANKHG010000016.1"/>
</dbReference>
<dbReference type="Pfam" id="PF02899">
    <property type="entry name" value="Phage_int_SAM_1"/>
    <property type="match status" value="1"/>
</dbReference>
<keyword evidence="9" id="KW-1185">Reference proteome</keyword>
<evidence type="ECO:0000256" key="1">
    <source>
        <dbReference type="ARBA" id="ARBA00022829"/>
    </source>
</evidence>
<dbReference type="Pfam" id="PF00589">
    <property type="entry name" value="Phage_integrase"/>
    <property type="match status" value="1"/>
</dbReference>
<dbReference type="InterPro" id="IPR011010">
    <property type="entry name" value="DNA_brk_join_enz"/>
</dbReference>
<dbReference type="InterPro" id="IPR044068">
    <property type="entry name" value="CB"/>
</dbReference>
<reference evidence="8" key="1">
    <citation type="submission" date="2022-07" db="EMBL/GenBank/DDBJ databases">
        <authorList>
            <person name="Xamxidin M."/>
        </authorList>
    </citation>
    <scope>NUCLEOTIDE SEQUENCE</scope>
    <source>
        <strain evidence="8">YS8-69</strain>
    </source>
</reference>
<gene>
    <name evidence="8" type="ORF">NSP04_07100</name>
</gene>
<proteinExistence type="predicted"/>
<sequence length="299" mass="32481">MRSTESASDNNAVLIQRYLDFLRLERRHSENSVTAVKRDLALIDAPLCAASSANLKTILAKRHAGGAAPASLARMASSWRGFFKFLHDHGHIEINPSLGLKTPKLPRALPKALGVDSLAALLQGPLPQTFRFAQAHVLIELLYCTGLRISEALSLSANVLSNASELRVIGKGNKARVVPVVDALQARFAEFSEPRLRHLSELGKVDQIALFVSAKGAPLTVRQAQRDVADHAANSGLGQHLHPHMLRHSFGSHVLQGTQNLRAVQELLGHASIASTQVYTALDFDHLSSVYDNAFPRAK</sequence>
<dbReference type="Proteomes" id="UP001165267">
    <property type="component" value="Unassembled WGS sequence"/>
</dbReference>
<evidence type="ECO:0000259" key="6">
    <source>
        <dbReference type="PROSITE" id="PS51898"/>
    </source>
</evidence>
<dbReference type="InterPro" id="IPR013762">
    <property type="entry name" value="Integrase-like_cat_sf"/>
</dbReference>
<name>A0ABT1XGI8_9BURK</name>
<evidence type="ECO:0000256" key="5">
    <source>
        <dbReference type="PROSITE-ProRule" id="PRU01248"/>
    </source>
</evidence>
<dbReference type="PROSITE" id="PS51898">
    <property type="entry name" value="TYR_RECOMBINASE"/>
    <property type="match status" value="1"/>
</dbReference>
<feature type="domain" description="Core-binding (CB)" evidence="7">
    <location>
        <begin position="9"/>
        <end position="87"/>
    </location>
</feature>
<evidence type="ECO:0000256" key="2">
    <source>
        <dbReference type="ARBA" id="ARBA00022908"/>
    </source>
</evidence>
<feature type="domain" description="Tyr recombinase" evidence="6">
    <location>
        <begin position="108"/>
        <end position="292"/>
    </location>
</feature>
<dbReference type="Gene3D" id="1.10.150.130">
    <property type="match status" value="1"/>
</dbReference>
<dbReference type="PANTHER" id="PTHR30349">
    <property type="entry name" value="PHAGE INTEGRASE-RELATED"/>
    <property type="match status" value="1"/>
</dbReference>
<dbReference type="PROSITE" id="PS51900">
    <property type="entry name" value="CB"/>
    <property type="match status" value="1"/>
</dbReference>
<evidence type="ECO:0000256" key="4">
    <source>
        <dbReference type="ARBA" id="ARBA00023172"/>
    </source>
</evidence>